<feature type="compositionally biased region" description="Low complexity" evidence="4">
    <location>
        <begin position="443"/>
        <end position="456"/>
    </location>
</feature>
<feature type="compositionally biased region" description="Polar residues" evidence="4">
    <location>
        <begin position="365"/>
        <end position="379"/>
    </location>
</feature>
<keyword evidence="1" id="KW-0479">Metal-binding</keyword>
<feature type="domain" description="Zinc finger PHD-type" evidence="5">
    <location>
        <begin position="833"/>
        <end position="889"/>
    </location>
</feature>
<evidence type="ECO:0000256" key="2">
    <source>
        <dbReference type="ARBA" id="ARBA00022771"/>
    </source>
</evidence>
<dbReference type="Proteomes" id="UP001334248">
    <property type="component" value="Unassembled WGS sequence"/>
</dbReference>
<dbReference type="InterPro" id="IPR011011">
    <property type="entry name" value="Znf_FYVE_PHD"/>
</dbReference>
<feature type="compositionally biased region" description="Pro residues" evidence="4">
    <location>
        <begin position="167"/>
        <end position="179"/>
    </location>
</feature>
<protein>
    <recommendedName>
        <fullName evidence="5">Zinc finger PHD-type domain-containing protein</fullName>
    </recommendedName>
</protein>
<dbReference type="InterPro" id="IPR001965">
    <property type="entry name" value="Znf_PHD"/>
</dbReference>
<evidence type="ECO:0000313" key="6">
    <source>
        <dbReference type="EMBL" id="KAK5946046.1"/>
    </source>
</evidence>
<feature type="compositionally biased region" description="Low complexity" evidence="4">
    <location>
        <begin position="699"/>
        <end position="709"/>
    </location>
</feature>
<feature type="compositionally biased region" description="Basic and acidic residues" evidence="4">
    <location>
        <begin position="569"/>
        <end position="580"/>
    </location>
</feature>
<evidence type="ECO:0000256" key="4">
    <source>
        <dbReference type="SAM" id="MobiDB-lite"/>
    </source>
</evidence>
<dbReference type="InterPro" id="IPR013083">
    <property type="entry name" value="Znf_RING/FYVE/PHD"/>
</dbReference>
<gene>
    <name evidence="6" type="ORF">PMZ80_000185</name>
</gene>
<dbReference type="Gene3D" id="3.30.40.10">
    <property type="entry name" value="Zinc/RING finger domain, C3HC4 (zinc finger)"/>
    <property type="match status" value="1"/>
</dbReference>
<feature type="compositionally biased region" description="Low complexity" evidence="4">
    <location>
        <begin position="43"/>
        <end position="58"/>
    </location>
</feature>
<feature type="region of interest" description="Disordered" evidence="4">
    <location>
        <begin position="116"/>
        <end position="265"/>
    </location>
</feature>
<feature type="region of interest" description="Disordered" evidence="4">
    <location>
        <begin position="334"/>
        <end position="727"/>
    </location>
</feature>
<dbReference type="PANTHER" id="PTHR47636:SF1">
    <property type="entry name" value="TRANSCRIPTIONAL REGULATORY PROTEIN RCO1"/>
    <property type="match status" value="1"/>
</dbReference>
<dbReference type="RefSeq" id="XP_064734136.1">
    <property type="nucleotide sequence ID" value="XM_064868639.1"/>
</dbReference>
<accession>A0ABR0RZP4</accession>
<proteinExistence type="predicted"/>
<dbReference type="InterPro" id="IPR052819">
    <property type="entry name" value="Chromatin_regulatory_protein"/>
</dbReference>
<evidence type="ECO:0000256" key="1">
    <source>
        <dbReference type="ARBA" id="ARBA00022723"/>
    </source>
</evidence>
<evidence type="ECO:0000313" key="7">
    <source>
        <dbReference type="Proteomes" id="UP001334248"/>
    </source>
</evidence>
<dbReference type="PANTHER" id="PTHR47636">
    <property type="entry name" value="TRANSCRIPTIONAL REGULATORY PROTEIN RCO1"/>
    <property type="match status" value="1"/>
</dbReference>
<keyword evidence="7" id="KW-1185">Reference proteome</keyword>
<feature type="compositionally biased region" description="Pro residues" evidence="4">
    <location>
        <begin position="204"/>
        <end position="213"/>
    </location>
</feature>
<evidence type="ECO:0000256" key="3">
    <source>
        <dbReference type="ARBA" id="ARBA00022833"/>
    </source>
</evidence>
<feature type="region of interest" description="Disordered" evidence="4">
    <location>
        <begin position="1"/>
        <end position="66"/>
    </location>
</feature>
<evidence type="ECO:0000259" key="5">
    <source>
        <dbReference type="SMART" id="SM00249"/>
    </source>
</evidence>
<name>A0ABR0RZP4_9EURO</name>
<feature type="region of interest" description="Disordered" evidence="4">
    <location>
        <begin position="794"/>
        <end position="819"/>
    </location>
</feature>
<dbReference type="SUPFAM" id="SSF57903">
    <property type="entry name" value="FYVE/PHD zinc finger"/>
    <property type="match status" value="1"/>
</dbReference>
<sequence>MSNTRSLRNRSSRYSSPATFTSVNPGSAPPVQETIEVRQPENGVQVQGQAQGQSQQGSWVEPLPRHGVASFEDTKGLERVGVLEHMQPLGVAPNQKLLQRLKVNNYRPSLSARATPVYSEGVASPSVEPTKEEVASPIIDPELLLDASTPPVPPPQEPPQLQSPQSHPQPEPEPQPLSYPQPVTQYHPQLYPPPLAQPFQHLPEQPPPPPVIMSPPRGRPAKKEVEEMRVYPGPDDSFLSPLANGTPRSSRASPKYPPSVQDQSKDARIKAYLQNAIDKAHRENKHDVAAGLVRVMDESYKDEVFTALDNISKFKASVRIEQFKVFKKYIKKGIRKHRRDSMQQPEFHDDRPPPPSQSQPVAYYSSFQMNTKRPTVDTTMNDDNDIQPLPDVHASVSDRANNASPTDLAIHSPSVADTTMADLPSDLPSNLPPKPSPRKRRSSSGSSLSSAQSLPSDYIATDESANQDQPSEGRPTRAAAQRQAPSRAAAGRATRYPGTDQSGAVGAHPLGYQNLELTSLSADNVRTKKQKSTPIIPPEEEAAIEQEKRNFTNQLDHFKKTWKPAQLGDDIRSDVDDHKRVNPPKTLEPYTGPPPPVIHPHALIPSTGELSSPASHIADTVAVNGASRKRTYDQSFSDDDSELSSADSSPPPPPPVIPRLSAAPSSTRASTPRAAKASQVLNPRKKQRIMDSPRKLKMSASRLAAARAGVGREEAGANDADDAEQPAVASPNLLPEPWFCPECEVRDRGPASRSTGLVNGLIDQVDDMYPRAYNLPYDIRNYYENVKTGDEGEYMEDQPQVSNKRGAPKQDTTGALKPPDYKAILDGKNKVRLCYKCGQGTDGKREMIPCDFCNNEWHLDCLNPPAATIPKHFNVAGKAVANWRCPHHIDDDLKRYGRPTGAETGELGRRPRIRRPKNAISKEPFVPKRIPNNGVIDVQLEPEEPELDIKTVEMGGVVFKVPEKQIKLDFLAAARSHFYDDITVPQSQGVAPGRFHSKHYLPSNPRFRDTPAPQQWHEIDGFDAPESDLRNGDRPTPAIIAEEEARIRTQAVANAQLRKKSFVEQRTIISLTELARREAALNPNTDDTFGDTIPGLTNTLVAEAPEEVFELINTAEADAWEMIARAAQRKADEARRHGKKTVRPQSQQRDSKTKNVEATKMNGTLGHDHRES</sequence>
<organism evidence="6 7">
    <name type="scientific">Knufia obscura</name>
    <dbReference type="NCBI Taxonomy" id="1635080"/>
    <lineage>
        <taxon>Eukaryota</taxon>
        <taxon>Fungi</taxon>
        <taxon>Dikarya</taxon>
        <taxon>Ascomycota</taxon>
        <taxon>Pezizomycotina</taxon>
        <taxon>Eurotiomycetes</taxon>
        <taxon>Chaetothyriomycetidae</taxon>
        <taxon>Chaetothyriales</taxon>
        <taxon>Trichomeriaceae</taxon>
        <taxon>Knufia</taxon>
    </lineage>
</organism>
<feature type="compositionally biased region" description="Low complexity" evidence="4">
    <location>
        <begin position="476"/>
        <end position="495"/>
    </location>
</feature>
<dbReference type="InterPro" id="IPR019787">
    <property type="entry name" value="Znf_PHD-finger"/>
</dbReference>
<keyword evidence="3" id="KW-0862">Zinc</keyword>
<dbReference type="EMBL" id="JAVHJV010000001">
    <property type="protein sequence ID" value="KAK5946046.1"/>
    <property type="molecule type" value="Genomic_DNA"/>
</dbReference>
<feature type="compositionally biased region" description="Polar residues" evidence="4">
    <location>
        <begin position="515"/>
        <end position="524"/>
    </location>
</feature>
<reference evidence="6 7" key="1">
    <citation type="journal article" date="2023" name="Res Sq">
        <title>Genomic and morphological characterization of Knufia obscura isolated from the Mars 2020 spacecraft assembly facility.</title>
        <authorList>
            <person name="Chander A.M."/>
            <person name="Teixeira M.M."/>
            <person name="Singh N.K."/>
            <person name="Williams M.P."/>
            <person name="Parker C.W."/>
            <person name="Leo P."/>
            <person name="Stajich J.E."/>
            <person name="Torok T."/>
            <person name="Tighe S."/>
            <person name="Mason C.E."/>
            <person name="Venkateswaran K."/>
        </authorList>
    </citation>
    <scope>NUCLEOTIDE SEQUENCE [LARGE SCALE GENOMIC DNA]</scope>
    <source>
        <strain evidence="6 7">CCFEE 5817</strain>
    </source>
</reference>
<comment type="caution">
    <text evidence="6">The sequence shown here is derived from an EMBL/GenBank/DDBJ whole genome shotgun (WGS) entry which is preliminary data.</text>
</comment>
<dbReference type="Pfam" id="PF00628">
    <property type="entry name" value="PHD"/>
    <property type="match status" value="1"/>
</dbReference>
<feature type="region of interest" description="Disordered" evidence="4">
    <location>
        <begin position="1127"/>
        <end position="1172"/>
    </location>
</feature>
<dbReference type="SMART" id="SM00249">
    <property type="entry name" value="PHD"/>
    <property type="match status" value="1"/>
</dbReference>
<dbReference type="CDD" id="cd15534">
    <property type="entry name" value="PHD2_PHF12_Rco1"/>
    <property type="match status" value="1"/>
</dbReference>
<keyword evidence="2" id="KW-0863">Zinc-finger</keyword>
<dbReference type="GeneID" id="89993634"/>
<feature type="compositionally biased region" description="Low complexity" evidence="4">
    <location>
        <begin position="658"/>
        <end position="678"/>
    </location>
</feature>